<dbReference type="OrthoDB" id="5386682at2759"/>
<dbReference type="PANTHER" id="PTHR24148">
    <property type="entry name" value="ANKYRIN REPEAT DOMAIN-CONTAINING PROTEIN 39 HOMOLOG-RELATED"/>
    <property type="match status" value="1"/>
</dbReference>
<gene>
    <name evidence="2" type="ORF">FZEAL_5021</name>
</gene>
<dbReference type="AlphaFoldDB" id="A0A8H4XL06"/>
<accession>A0A8H4XL06</accession>
<evidence type="ECO:0000313" key="2">
    <source>
        <dbReference type="EMBL" id="KAF4978618.1"/>
    </source>
</evidence>
<dbReference type="Pfam" id="PF06985">
    <property type="entry name" value="HET"/>
    <property type="match status" value="1"/>
</dbReference>
<dbReference type="InterPro" id="IPR052895">
    <property type="entry name" value="HetReg/Transcr_Mod"/>
</dbReference>
<organism evidence="2 3">
    <name type="scientific">Fusarium zealandicum</name>
    <dbReference type="NCBI Taxonomy" id="1053134"/>
    <lineage>
        <taxon>Eukaryota</taxon>
        <taxon>Fungi</taxon>
        <taxon>Dikarya</taxon>
        <taxon>Ascomycota</taxon>
        <taxon>Pezizomycotina</taxon>
        <taxon>Sordariomycetes</taxon>
        <taxon>Hypocreomycetidae</taxon>
        <taxon>Hypocreales</taxon>
        <taxon>Nectriaceae</taxon>
        <taxon>Fusarium</taxon>
        <taxon>Fusarium staphyleae species complex</taxon>
    </lineage>
</organism>
<evidence type="ECO:0000259" key="1">
    <source>
        <dbReference type="Pfam" id="PF06985"/>
    </source>
</evidence>
<dbReference type="EMBL" id="JABEYC010000354">
    <property type="protein sequence ID" value="KAF4978618.1"/>
    <property type="molecule type" value="Genomic_DNA"/>
</dbReference>
<proteinExistence type="predicted"/>
<dbReference type="InterPro" id="IPR010730">
    <property type="entry name" value="HET"/>
</dbReference>
<evidence type="ECO:0000313" key="3">
    <source>
        <dbReference type="Proteomes" id="UP000635477"/>
    </source>
</evidence>
<comment type="caution">
    <text evidence="2">The sequence shown here is derived from an EMBL/GenBank/DDBJ whole genome shotgun (WGS) entry which is preliminary data.</text>
</comment>
<reference evidence="2" key="2">
    <citation type="submission" date="2020-05" db="EMBL/GenBank/DDBJ databases">
        <authorList>
            <person name="Kim H.-S."/>
            <person name="Proctor R.H."/>
            <person name="Brown D.W."/>
        </authorList>
    </citation>
    <scope>NUCLEOTIDE SEQUENCE</scope>
    <source>
        <strain evidence="2">NRRL 22465</strain>
    </source>
</reference>
<reference evidence="2" key="1">
    <citation type="journal article" date="2020" name="BMC Genomics">
        <title>Correction to: Identification and distribution of gene clusters required for synthesis of sphingolipid metabolism inhibitors in diverse species of the filamentous fungus Fusarium.</title>
        <authorList>
            <person name="Kim H.S."/>
            <person name="Lohmar J.M."/>
            <person name="Busman M."/>
            <person name="Brown D.W."/>
            <person name="Naumann T.A."/>
            <person name="Divon H.H."/>
            <person name="Lysoe E."/>
            <person name="Uhlig S."/>
            <person name="Proctor R.H."/>
        </authorList>
    </citation>
    <scope>NUCLEOTIDE SEQUENCE</scope>
    <source>
        <strain evidence="2">NRRL 22465</strain>
    </source>
</reference>
<feature type="domain" description="Heterokaryon incompatibility" evidence="1">
    <location>
        <begin position="47"/>
        <end position="183"/>
    </location>
</feature>
<name>A0A8H4XL06_9HYPO</name>
<keyword evidence="3" id="KW-1185">Reference proteome</keyword>
<sequence length="338" mass="38752">MTENPLPIDYSPLAPTGEIRILVLGRGSSSDPIQCTLLHSTHGEMEYQALSYEWGDEKENDPSIAVNGQSVQIRNNLYEAMSHIRESSEELYLWVDALCINQADLQEKNRQVAMMGEIFASATQVIAWLGVASDGSDTAMDWMTNKDILKKRLSRCPPDSPERKAVVELCSRSYWRRVWIIQELYLSQDYVVNCGTKSMPRDAFAGSLAALNEPQFEDWKAIQNNSADGHRWARQLRDAGLTHVNRLFRWLRLCIQRDYQSSRGHDFIYSLIGISDDCKGGEIVIDYERPIREVFLDVLRVDVSRWRDRDGGAKWHIARKMGLQIDERLELAVKEVLE</sequence>
<protein>
    <recommendedName>
        <fullName evidence="1">Heterokaryon incompatibility domain-containing protein</fullName>
    </recommendedName>
</protein>
<dbReference type="Proteomes" id="UP000635477">
    <property type="component" value="Unassembled WGS sequence"/>
</dbReference>
<dbReference type="PANTHER" id="PTHR24148:SF77">
    <property type="entry name" value="HETEROKARYON INCOMPATIBILITY DOMAIN-CONTAINING PROTEIN"/>
    <property type="match status" value="1"/>
</dbReference>